<proteinExistence type="predicted"/>
<reference evidence="1 2" key="1">
    <citation type="submission" date="2024-03" db="EMBL/GenBank/DDBJ databases">
        <title>Bacilli Hybrid Assemblies.</title>
        <authorList>
            <person name="Kovac J."/>
        </authorList>
    </citation>
    <scope>NUCLEOTIDE SEQUENCE [LARGE SCALE GENOMIC DNA]</scope>
    <source>
        <strain evidence="1 2">FSL M8-0022</strain>
    </source>
</reference>
<keyword evidence="2" id="KW-1185">Reference proteome</keyword>
<dbReference type="EMBL" id="JBBYAK010000001">
    <property type="protein sequence ID" value="MEL3956899.1"/>
    <property type="molecule type" value="Genomic_DNA"/>
</dbReference>
<dbReference type="InterPro" id="IPR027417">
    <property type="entry name" value="P-loop_NTPase"/>
</dbReference>
<dbReference type="SUPFAM" id="SSF52540">
    <property type="entry name" value="P-loop containing nucleoside triphosphate hydrolases"/>
    <property type="match status" value="1"/>
</dbReference>
<gene>
    <name evidence="1" type="ORF">NST17_06775</name>
</gene>
<accession>A0ABU9JWW3</accession>
<keyword evidence="1" id="KW-0067">ATP-binding</keyword>
<name>A0ABU9JWW3_9BACI</name>
<evidence type="ECO:0000313" key="1">
    <source>
        <dbReference type="EMBL" id="MEL3956899.1"/>
    </source>
</evidence>
<organism evidence="1 2">
    <name type="scientific">Caldifermentibacillus hisashii</name>
    <dbReference type="NCBI Taxonomy" id="996558"/>
    <lineage>
        <taxon>Bacteria</taxon>
        <taxon>Bacillati</taxon>
        <taxon>Bacillota</taxon>
        <taxon>Bacilli</taxon>
        <taxon>Bacillales</taxon>
        <taxon>Bacillaceae</taxon>
        <taxon>Caldifermentibacillus</taxon>
    </lineage>
</organism>
<sequence length="369" mass="41641">MNITRGKVAKAQKVVIYGPEGIGKSTLASQFPEPVFIDTEGSTANMDLARLDKPSSWSFLLQQIDWVKQNRPCKTLVIDTIDWAERMCIEHICQTNQKRSIEDFGYGAGYIKLEEELGRFLNVLQDVVDMGINVVLTAHAQIRKFEQPDEMGAYDRYELKLGKKTSARTSALVKEWADMVLFANYKIYSVATDKDGKKHKAQGGARVIYTQHHPAWDAKNRHGLPEEIPMDYSYIAHIFNDVPGQTTQQPTQVVETWSSVPSESVEQQLAQESEQSIEQPTIATSQPDITTETSNTVELNPMIPKSLRDLMVQNNVSEEEIQIVVSKRGYYPMGTPITNYDPGFVEGVLVGAWPQVYGMIEEFRKSLPF</sequence>
<dbReference type="RefSeq" id="WP_342019973.1">
    <property type="nucleotide sequence ID" value="NZ_JBBYAK010000001.1"/>
</dbReference>
<evidence type="ECO:0000313" key="2">
    <source>
        <dbReference type="Proteomes" id="UP001459714"/>
    </source>
</evidence>
<protein>
    <submittedName>
        <fullName evidence="1">ATP-binding protein</fullName>
    </submittedName>
</protein>
<comment type="caution">
    <text evidence="1">The sequence shown here is derived from an EMBL/GenBank/DDBJ whole genome shotgun (WGS) entry which is preliminary data.</text>
</comment>
<keyword evidence="1" id="KW-0547">Nucleotide-binding</keyword>
<dbReference type="Proteomes" id="UP001459714">
    <property type="component" value="Unassembled WGS sequence"/>
</dbReference>
<dbReference type="Pfam" id="PF13479">
    <property type="entry name" value="AAA_24"/>
    <property type="match status" value="1"/>
</dbReference>
<dbReference type="GO" id="GO:0005524">
    <property type="term" value="F:ATP binding"/>
    <property type="evidence" value="ECO:0007669"/>
    <property type="project" value="UniProtKB-KW"/>
</dbReference>